<dbReference type="InterPro" id="IPR023408">
    <property type="entry name" value="MscS_beta-dom_sf"/>
</dbReference>
<evidence type="ECO:0000313" key="12">
    <source>
        <dbReference type="Proteomes" id="UP001597052"/>
    </source>
</evidence>
<evidence type="ECO:0000256" key="3">
    <source>
        <dbReference type="ARBA" id="ARBA00022475"/>
    </source>
</evidence>
<comment type="similarity">
    <text evidence="2">Belongs to the MscS (TC 1.A.23) family.</text>
</comment>
<evidence type="ECO:0000256" key="6">
    <source>
        <dbReference type="ARBA" id="ARBA00023136"/>
    </source>
</evidence>
<keyword evidence="6 8" id="KW-0472">Membrane</keyword>
<keyword evidence="12" id="KW-1185">Reference proteome</keyword>
<dbReference type="EMBL" id="JBHUDM010000002">
    <property type="protein sequence ID" value="MFD1641666.1"/>
    <property type="molecule type" value="Genomic_DNA"/>
</dbReference>
<evidence type="ECO:0000256" key="5">
    <source>
        <dbReference type="ARBA" id="ARBA00022989"/>
    </source>
</evidence>
<name>A0ABD6D6R5_9EURY</name>
<evidence type="ECO:0000256" key="7">
    <source>
        <dbReference type="SAM" id="MobiDB-lite"/>
    </source>
</evidence>
<keyword evidence="4 8" id="KW-0812">Transmembrane</keyword>
<protein>
    <submittedName>
        <fullName evidence="11">Mechanosensitive ion channel family protein</fullName>
    </submittedName>
</protein>
<dbReference type="AlphaFoldDB" id="A0ABD6D6R5"/>
<evidence type="ECO:0000259" key="10">
    <source>
        <dbReference type="Pfam" id="PF21082"/>
    </source>
</evidence>
<dbReference type="PANTHER" id="PTHR30221:SF1">
    <property type="entry name" value="SMALL-CONDUCTANCE MECHANOSENSITIVE CHANNEL"/>
    <property type="match status" value="1"/>
</dbReference>
<dbReference type="SUPFAM" id="SSF50182">
    <property type="entry name" value="Sm-like ribonucleoproteins"/>
    <property type="match status" value="1"/>
</dbReference>
<dbReference type="SUPFAM" id="SSF82689">
    <property type="entry name" value="Mechanosensitive channel protein MscS (YggB), C-terminal domain"/>
    <property type="match status" value="1"/>
</dbReference>
<evidence type="ECO:0000256" key="1">
    <source>
        <dbReference type="ARBA" id="ARBA00004651"/>
    </source>
</evidence>
<keyword evidence="3" id="KW-1003">Cell membrane</keyword>
<sequence>MTRYGHPVQTEGAADSLAQLLPGWLQFPGRLLAALVVVLAGIWLSKLLVRLLGRPIARRFARQSVAQTVLGGVRGLTIGLALIVAGSFIGLRIGDIVLSVTVFSAVVGIILAPIVGNVLNGIFVLADQPFEIGDMIELDEGTRGFVDDITIRYTKIFTLDNTFLVIPNGNVRERDVTNYSAEDERTRLSLDVLVTYESDIPEARRLIERSARDTDEVIEGGPDIRVGSARYPANPGCLIADYGDNGILLRLRYWVKKPYKIATVESAVRTRIRETFMDADATIEMAYPHQQLVFDEHSGEAQVAVREAANSPATEGIQEPVTDSDSTTPPESTPSTDVSSTPTDGSPSTDGNSET</sequence>
<evidence type="ECO:0000256" key="4">
    <source>
        <dbReference type="ARBA" id="ARBA00022692"/>
    </source>
</evidence>
<dbReference type="InterPro" id="IPR049278">
    <property type="entry name" value="MS_channel_C"/>
</dbReference>
<dbReference type="Pfam" id="PF21082">
    <property type="entry name" value="MS_channel_3rd"/>
    <property type="match status" value="1"/>
</dbReference>
<comment type="caution">
    <text evidence="11">The sequence shown here is derived from an EMBL/GenBank/DDBJ whole genome shotgun (WGS) entry which is preliminary data.</text>
</comment>
<feature type="domain" description="Mechanosensitive ion channel MscS" evidence="9">
    <location>
        <begin position="114"/>
        <end position="180"/>
    </location>
</feature>
<dbReference type="InterPro" id="IPR045275">
    <property type="entry name" value="MscS_archaea/bacteria_type"/>
</dbReference>
<dbReference type="Gene3D" id="2.30.30.60">
    <property type="match status" value="1"/>
</dbReference>
<feature type="domain" description="Mechanosensitive ion channel MscS C-terminal" evidence="10">
    <location>
        <begin position="190"/>
        <end position="278"/>
    </location>
</feature>
<proteinExistence type="inferred from homology"/>
<dbReference type="InterPro" id="IPR011066">
    <property type="entry name" value="MscS_channel_C_sf"/>
</dbReference>
<feature type="compositionally biased region" description="Low complexity" evidence="7">
    <location>
        <begin position="319"/>
        <end position="355"/>
    </location>
</feature>
<dbReference type="Proteomes" id="UP001597052">
    <property type="component" value="Unassembled WGS sequence"/>
</dbReference>
<dbReference type="RefSeq" id="WP_256396734.1">
    <property type="nucleotide sequence ID" value="NZ_JANHDJ010000005.1"/>
</dbReference>
<dbReference type="Pfam" id="PF00924">
    <property type="entry name" value="MS_channel_2nd"/>
    <property type="match status" value="1"/>
</dbReference>
<dbReference type="GO" id="GO:0005886">
    <property type="term" value="C:plasma membrane"/>
    <property type="evidence" value="ECO:0007669"/>
    <property type="project" value="UniProtKB-SubCell"/>
</dbReference>
<reference evidence="11 12" key="1">
    <citation type="journal article" date="2019" name="Int. J. Syst. Evol. Microbiol.">
        <title>The Global Catalogue of Microorganisms (GCM) 10K type strain sequencing project: providing services to taxonomists for standard genome sequencing and annotation.</title>
        <authorList>
            <consortium name="The Broad Institute Genomics Platform"/>
            <consortium name="The Broad Institute Genome Sequencing Center for Infectious Disease"/>
            <person name="Wu L."/>
            <person name="Ma J."/>
        </authorList>
    </citation>
    <scope>NUCLEOTIDE SEQUENCE [LARGE SCALE GENOMIC DNA]</scope>
    <source>
        <strain evidence="11 12">CGMCC 1.10593</strain>
    </source>
</reference>
<comment type="subcellular location">
    <subcellularLocation>
        <location evidence="1">Cell membrane</location>
        <topology evidence="1">Multi-pass membrane protein</topology>
    </subcellularLocation>
</comment>
<keyword evidence="5 8" id="KW-1133">Transmembrane helix</keyword>
<feature type="transmembrane region" description="Helical" evidence="8">
    <location>
        <begin position="31"/>
        <end position="49"/>
    </location>
</feature>
<gene>
    <name evidence="11" type="ORF">ACFSBW_07245</name>
</gene>
<evidence type="ECO:0000313" key="11">
    <source>
        <dbReference type="EMBL" id="MFD1641666.1"/>
    </source>
</evidence>
<dbReference type="InterPro" id="IPR006685">
    <property type="entry name" value="MscS_channel_2nd"/>
</dbReference>
<organism evidence="11 12">
    <name type="scientific">Halohasta litorea</name>
    <dbReference type="NCBI Taxonomy" id="869891"/>
    <lineage>
        <taxon>Archaea</taxon>
        <taxon>Methanobacteriati</taxon>
        <taxon>Methanobacteriota</taxon>
        <taxon>Stenosarchaea group</taxon>
        <taxon>Halobacteria</taxon>
        <taxon>Halobacteriales</taxon>
        <taxon>Haloferacaceae</taxon>
        <taxon>Halohasta</taxon>
    </lineage>
</organism>
<dbReference type="InterPro" id="IPR010920">
    <property type="entry name" value="LSM_dom_sf"/>
</dbReference>
<dbReference type="Gene3D" id="3.30.70.100">
    <property type="match status" value="1"/>
</dbReference>
<evidence type="ECO:0000256" key="2">
    <source>
        <dbReference type="ARBA" id="ARBA00008017"/>
    </source>
</evidence>
<feature type="region of interest" description="Disordered" evidence="7">
    <location>
        <begin position="306"/>
        <end position="355"/>
    </location>
</feature>
<evidence type="ECO:0000256" key="8">
    <source>
        <dbReference type="SAM" id="Phobius"/>
    </source>
</evidence>
<feature type="transmembrane region" description="Helical" evidence="8">
    <location>
        <begin position="69"/>
        <end position="90"/>
    </location>
</feature>
<evidence type="ECO:0000259" key="9">
    <source>
        <dbReference type="Pfam" id="PF00924"/>
    </source>
</evidence>
<feature type="transmembrane region" description="Helical" evidence="8">
    <location>
        <begin position="96"/>
        <end position="126"/>
    </location>
</feature>
<accession>A0ABD6D6R5</accession>
<dbReference type="PANTHER" id="PTHR30221">
    <property type="entry name" value="SMALL-CONDUCTANCE MECHANOSENSITIVE CHANNEL"/>
    <property type="match status" value="1"/>
</dbReference>